<dbReference type="SUPFAM" id="SSF88659">
    <property type="entry name" value="Sigma3 and sigma4 domains of RNA polymerase sigma factors"/>
    <property type="match status" value="1"/>
</dbReference>
<dbReference type="InterPro" id="IPR036388">
    <property type="entry name" value="WH-like_DNA-bd_sf"/>
</dbReference>
<evidence type="ECO:0000259" key="7">
    <source>
        <dbReference type="Pfam" id="PF04542"/>
    </source>
</evidence>
<dbReference type="SUPFAM" id="SSF88946">
    <property type="entry name" value="Sigma2 domain of RNA polymerase sigma factors"/>
    <property type="match status" value="1"/>
</dbReference>
<dbReference type="InterPro" id="IPR013324">
    <property type="entry name" value="RNA_pol_sigma_r3/r4-like"/>
</dbReference>
<dbReference type="InterPro" id="IPR013249">
    <property type="entry name" value="RNA_pol_sigma70_r4_t2"/>
</dbReference>
<comment type="caution">
    <text evidence="9">The sequence shown here is derived from an EMBL/GenBank/DDBJ whole genome shotgun (WGS) entry which is preliminary data.</text>
</comment>
<comment type="similarity">
    <text evidence="1">Belongs to the sigma-70 factor family. ECF subfamily.</text>
</comment>
<keyword evidence="10" id="KW-1185">Reference proteome</keyword>
<sequence>MGRLPTDEFDRFVAARWSALLHLARLLTGGDRHRAEDLLQEALVKLWFAWPRVAGQAPEAYVRRVLVRAAARSARRRWWGEQPVGQLPEPPGVDDEAADVAERTRLEAVLALLSARQRAAVVLRYYQDLPERQVAQALGRPVGTARSLTARGVARLRQLMAEPGDPVGPTEAVGHGDALQPVEPVE</sequence>
<evidence type="ECO:0000313" key="10">
    <source>
        <dbReference type="Proteomes" id="UP001597023"/>
    </source>
</evidence>
<evidence type="ECO:0000256" key="2">
    <source>
        <dbReference type="ARBA" id="ARBA00023015"/>
    </source>
</evidence>
<evidence type="ECO:0000256" key="1">
    <source>
        <dbReference type="ARBA" id="ARBA00010641"/>
    </source>
</evidence>
<dbReference type="RefSeq" id="WP_381613634.1">
    <property type="nucleotide sequence ID" value="NZ_JBHTEB010000001.1"/>
</dbReference>
<gene>
    <name evidence="9" type="ORF">ACFQZ6_26870</name>
</gene>
<keyword evidence="2" id="KW-0805">Transcription regulation</keyword>
<dbReference type="InterPro" id="IPR007627">
    <property type="entry name" value="RNA_pol_sigma70_r2"/>
</dbReference>
<evidence type="ECO:0000313" key="9">
    <source>
        <dbReference type="EMBL" id="MFD0317774.1"/>
    </source>
</evidence>
<feature type="domain" description="RNA polymerase sigma-70 region 2" evidence="7">
    <location>
        <begin position="20"/>
        <end position="79"/>
    </location>
</feature>
<dbReference type="Gene3D" id="1.10.10.10">
    <property type="entry name" value="Winged helix-like DNA-binding domain superfamily/Winged helix DNA-binding domain"/>
    <property type="match status" value="1"/>
</dbReference>
<dbReference type="InterPro" id="IPR013325">
    <property type="entry name" value="RNA_pol_sigma_r2"/>
</dbReference>
<dbReference type="PANTHER" id="PTHR43133">
    <property type="entry name" value="RNA POLYMERASE ECF-TYPE SIGMA FACTO"/>
    <property type="match status" value="1"/>
</dbReference>
<dbReference type="PANTHER" id="PTHR43133:SF50">
    <property type="entry name" value="ECF RNA POLYMERASE SIGMA FACTOR SIGM"/>
    <property type="match status" value="1"/>
</dbReference>
<protein>
    <submittedName>
        <fullName evidence="9">SigE family RNA polymerase sigma factor</fullName>
    </submittedName>
</protein>
<keyword evidence="4" id="KW-0238">DNA-binding</keyword>
<feature type="domain" description="RNA polymerase sigma factor 70 region 4 type 2" evidence="8">
    <location>
        <begin position="105"/>
        <end position="156"/>
    </location>
</feature>
<evidence type="ECO:0000259" key="8">
    <source>
        <dbReference type="Pfam" id="PF08281"/>
    </source>
</evidence>
<keyword evidence="5" id="KW-0804">Transcription</keyword>
<dbReference type="Pfam" id="PF08281">
    <property type="entry name" value="Sigma70_r4_2"/>
    <property type="match status" value="1"/>
</dbReference>
<dbReference type="EMBL" id="JBHTEB010000001">
    <property type="protein sequence ID" value="MFD0317774.1"/>
    <property type="molecule type" value="Genomic_DNA"/>
</dbReference>
<evidence type="ECO:0000256" key="5">
    <source>
        <dbReference type="ARBA" id="ARBA00023163"/>
    </source>
</evidence>
<organism evidence="9 10">
    <name type="scientific">Streptomyces flavalbus</name>
    <dbReference type="NCBI Taxonomy" id="2665155"/>
    <lineage>
        <taxon>Bacteria</taxon>
        <taxon>Bacillati</taxon>
        <taxon>Actinomycetota</taxon>
        <taxon>Actinomycetes</taxon>
        <taxon>Kitasatosporales</taxon>
        <taxon>Streptomycetaceae</taxon>
        <taxon>Streptomyces</taxon>
    </lineage>
</organism>
<dbReference type="InterPro" id="IPR039425">
    <property type="entry name" value="RNA_pol_sigma-70-like"/>
</dbReference>
<feature type="region of interest" description="Disordered" evidence="6">
    <location>
        <begin position="162"/>
        <end position="186"/>
    </location>
</feature>
<evidence type="ECO:0000256" key="3">
    <source>
        <dbReference type="ARBA" id="ARBA00023082"/>
    </source>
</evidence>
<evidence type="ECO:0000256" key="4">
    <source>
        <dbReference type="ARBA" id="ARBA00023125"/>
    </source>
</evidence>
<accession>A0ABW2WJY3</accession>
<dbReference type="NCBIfam" id="TIGR02937">
    <property type="entry name" value="sigma70-ECF"/>
    <property type="match status" value="1"/>
</dbReference>
<dbReference type="Proteomes" id="UP001597023">
    <property type="component" value="Unassembled WGS sequence"/>
</dbReference>
<dbReference type="InterPro" id="IPR014325">
    <property type="entry name" value="RNA_pol_sigma-E_actinobac"/>
</dbReference>
<evidence type="ECO:0000256" key="6">
    <source>
        <dbReference type="SAM" id="MobiDB-lite"/>
    </source>
</evidence>
<dbReference type="NCBIfam" id="TIGR02983">
    <property type="entry name" value="SigE-fam_strep"/>
    <property type="match status" value="1"/>
</dbReference>
<reference evidence="10" key="1">
    <citation type="journal article" date="2019" name="Int. J. Syst. Evol. Microbiol.">
        <title>The Global Catalogue of Microorganisms (GCM) 10K type strain sequencing project: providing services to taxonomists for standard genome sequencing and annotation.</title>
        <authorList>
            <consortium name="The Broad Institute Genomics Platform"/>
            <consortium name="The Broad Institute Genome Sequencing Center for Infectious Disease"/>
            <person name="Wu L."/>
            <person name="Ma J."/>
        </authorList>
    </citation>
    <scope>NUCLEOTIDE SEQUENCE [LARGE SCALE GENOMIC DNA]</scope>
    <source>
        <strain evidence="10">CGMCC 4.7400</strain>
    </source>
</reference>
<name>A0ABW2WJY3_9ACTN</name>
<dbReference type="Gene3D" id="1.10.1740.10">
    <property type="match status" value="1"/>
</dbReference>
<proteinExistence type="inferred from homology"/>
<dbReference type="Pfam" id="PF04542">
    <property type="entry name" value="Sigma70_r2"/>
    <property type="match status" value="1"/>
</dbReference>
<keyword evidence="3" id="KW-0731">Sigma factor</keyword>
<dbReference type="CDD" id="cd06171">
    <property type="entry name" value="Sigma70_r4"/>
    <property type="match status" value="1"/>
</dbReference>
<dbReference type="InterPro" id="IPR014284">
    <property type="entry name" value="RNA_pol_sigma-70_dom"/>
</dbReference>